<proteinExistence type="predicted"/>
<dbReference type="InterPro" id="IPR042098">
    <property type="entry name" value="TauD-like_sf"/>
</dbReference>
<evidence type="ECO:0000313" key="6">
    <source>
        <dbReference type="Proteomes" id="UP001152797"/>
    </source>
</evidence>
<sequence>MDAPKSKDDVKCWDFADVVDDIKDSLESSKDQSLKELARNGFPKISSRVKERLKNIFQELQQGSGAVLLRFPPGWLENVGEDVCERAFLGLCAQLGRPVIQSTDLQEISARVETAKTPEVLAAKHTLRRGYRNAKDQFLHNDSSIPAARGEGICDILAMFCYRPSAKGGISKMASAVAIHEQLRGQPEVLKAAQQGFKYNAAMVEYHPDWRQPAMGTERPMVFQDRKGRPCVQYAKNMVETISAAYDDPAELEKVTLKLSGLEAVCSDPAVVQYWPLGAGEAYLVDNYRWLHARTDFEDDPKSPRLFFRLWLQVENFDSIA</sequence>
<dbReference type="AlphaFoldDB" id="A0A9P1DDM9"/>
<dbReference type="Proteomes" id="UP001152797">
    <property type="component" value="Unassembled WGS sequence"/>
</dbReference>
<reference evidence="3" key="1">
    <citation type="submission" date="2022-10" db="EMBL/GenBank/DDBJ databases">
        <authorList>
            <person name="Chen Y."/>
            <person name="Dougan E. K."/>
            <person name="Chan C."/>
            <person name="Rhodes N."/>
            <person name="Thang M."/>
        </authorList>
    </citation>
    <scope>NUCLEOTIDE SEQUENCE</scope>
</reference>
<dbReference type="EMBL" id="CAMXCT010004068">
    <property type="protein sequence ID" value="CAI4007517.1"/>
    <property type="molecule type" value="Genomic_DNA"/>
</dbReference>
<evidence type="ECO:0000256" key="1">
    <source>
        <dbReference type="ARBA" id="ARBA00023002"/>
    </source>
</evidence>
<dbReference type="Gene3D" id="3.60.130.10">
    <property type="entry name" value="Clavaminate synthase-like"/>
    <property type="match status" value="1"/>
</dbReference>
<dbReference type="InterPro" id="IPR003819">
    <property type="entry name" value="TauD/TfdA-like"/>
</dbReference>
<organism evidence="3">
    <name type="scientific">Cladocopium goreaui</name>
    <dbReference type="NCBI Taxonomy" id="2562237"/>
    <lineage>
        <taxon>Eukaryota</taxon>
        <taxon>Sar</taxon>
        <taxon>Alveolata</taxon>
        <taxon>Dinophyceae</taxon>
        <taxon>Suessiales</taxon>
        <taxon>Symbiodiniaceae</taxon>
        <taxon>Cladocopium</taxon>
    </lineage>
</organism>
<accession>A0A9P1DDM9</accession>
<keyword evidence="6" id="KW-1185">Reference proteome</keyword>
<dbReference type="EMBL" id="CAMXCT020004068">
    <property type="protein sequence ID" value="CAL1160892.1"/>
    <property type="molecule type" value="Genomic_DNA"/>
</dbReference>
<evidence type="ECO:0000259" key="2">
    <source>
        <dbReference type="Pfam" id="PF02668"/>
    </source>
</evidence>
<evidence type="ECO:0000313" key="4">
    <source>
        <dbReference type="EMBL" id="CAL1160892.1"/>
    </source>
</evidence>
<gene>
    <name evidence="3" type="ORF">C1SCF055_LOCUS33067</name>
</gene>
<reference evidence="4" key="2">
    <citation type="submission" date="2024-04" db="EMBL/GenBank/DDBJ databases">
        <authorList>
            <person name="Chen Y."/>
            <person name="Shah S."/>
            <person name="Dougan E. K."/>
            <person name="Thang M."/>
            <person name="Chan C."/>
        </authorList>
    </citation>
    <scope>NUCLEOTIDE SEQUENCE [LARGE SCALE GENOMIC DNA]</scope>
</reference>
<evidence type="ECO:0000313" key="5">
    <source>
        <dbReference type="EMBL" id="CAL4794829.1"/>
    </source>
</evidence>
<protein>
    <submittedName>
        <fullName evidence="5">TauD/TfdA-like domain-containing protein</fullName>
    </submittedName>
</protein>
<dbReference type="Pfam" id="PF02668">
    <property type="entry name" value="TauD"/>
    <property type="match status" value="1"/>
</dbReference>
<dbReference type="OrthoDB" id="272271at2759"/>
<keyword evidence="1" id="KW-0560">Oxidoreductase</keyword>
<evidence type="ECO:0000313" key="3">
    <source>
        <dbReference type="EMBL" id="CAI4007517.1"/>
    </source>
</evidence>
<name>A0A9P1DDM9_9DINO</name>
<comment type="caution">
    <text evidence="3">The sequence shown here is derived from an EMBL/GenBank/DDBJ whole genome shotgun (WGS) entry which is preliminary data.</text>
</comment>
<feature type="domain" description="TauD/TfdA-like" evidence="2">
    <location>
        <begin position="116"/>
        <end position="311"/>
    </location>
</feature>
<dbReference type="SUPFAM" id="SSF51197">
    <property type="entry name" value="Clavaminate synthase-like"/>
    <property type="match status" value="1"/>
</dbReference>
<dbReference type="EMBL" id="CAMXCT030004068">
    <property type="protein sequence ID" value="CAL4794829.1"/>
    <property type="molecule type" value="Genomic_DNA"/>
</dbReference>
<dbReference type="GO" id="GO:0016491">
    <property type="term" value="F:oxidoreductase activity"/>
    <property type="evidence" value="ECO:0007669"/>
    <property type="project" value="UniProtKB-KW"/>
</dbReference>